<dbReference type="AlphaFoldDB" id="A0A1H7PA22"/>
<feature type="transmembrane region" description="Helical" evidence="11">
    <location>
        <begin position="249"/>
        <end position="265"/>
    </location>
</feature>
<dbReference type="PRINTS" id="PR01411">
    <property type="entry name" value="CCMFBIOGNSIS"/>
</dbReference>
<comment type="function">
    <text evidence="9">Required for the biogenesis of c-type cytochromes. Possible subunit of a heme lyase.</text>
</comment>
<feature type="transmembrane region" description="Helical" evidence="11">
    <location>
        <begin position="96"/>
        <end position="114"/>
    </location>
</feature>
<feature type="transmembrane region" description="Helical" evidence="11">
    <location>
        <begin position="352"/>
        <end position="374"/>
    </location>
</feature>
<evidence type="ECO:0000259" key="12">
    <source>
        <dbReference type="Pfam" id="PF01578"/>
    </source>
</evidence>
<evidence type="ECO:0000256" key="3">
    <source>
        <dbReference type="ARBA" id="ARBA00022475"/>
    </source>
</evidence>
<evidence type="ECO:0000256" key="8">
    <source>
        <dbReference type="ARBA" id="ARBA00023136"/>
    </source>
</evidence>
<feature type="transmembrane region" description="Helical" evidence="11">
    <location>
        <begin position="47"/>
        <end position="72"/>
    </location>
</feature>
<dbReference type="Pfam" id="PF16327">
    <property type="entry name" value="CcmF_C"/>
    <property type="match status" value="1"/>
</dbReference>
<feature type="transmembrane region" description="Helical" evidence="11">
    <location>
        <begin position="490"/>
        <end position="513"/>
    </location>
</feature>
<comment type="subcellular location">
    <subcellularLocation>
        <location evidence="1">Cell inner membrane</location>
        <topology evidence="1">Multi-pass membrane protein</topology>
    </subcellularLocation>
</comment>
<proteinExistence type="inferred from homology"/>
<dbReference type="RefSeq" id="WP_090254548.1">
    <property type="nucleotide sequence ID" value="NZ_FOAA01000013.1"/>
</dbReference>
<dbReference type="STRING" id="1396821.SAMN05444515_11393"/>
<dbReference type="InterPro" id="IPR003567">
    <property type="entry name" value="Cyt_c_biogenesis"/>
</dbReference>
<dbReference type="GO" id="GO:0017004">
    <property type="term" value="P:cytochrome complex assembly"/>
    <property type="evidence" value="ECO:0007669"/>
    <property type="project" value="UniProtKB-KW"/>
</dbReference>
<dbReference type="Proteomes" id="UP000199256">
    <property type="component" value="Unassembled WGS sequence"/>
</dbReference>
<evidence type="ECO:0000256" key="10">
    <source>
        <dbReference type="SAM" id="MobiDB-lite"/>
    </source>
</evidence>
<evidence type="ECO:0000256" key="7">
    <source>
        <dbReference type="ARBA" id="ARBA00022989"/>
    </source>
</evidence>
<dbReference type="EMBL" id="FOAA01000013">
    <property type="protein sequence ID" value="SEL32466.1"/>
    <property type="molecule type" value="Genomic_DNA"/>
</dbReference>
<dbReference type="PANTHER" id="PTHR43653:SF1">
    <property type="entry name" value="CYTOCHROME C-TYPE BIOGENESIS PROTEIN CCMF"/>
    <property type="match status" value="1"/>
</dbReference>
<feature type="compositionally biased region" description="Polar residues" evidence="10">
    <location>
        <begin position="668"/>
        <end position="677"/>
    </location>
</feature>
<dbReference type="NCBIfam" id="TIGR00353">
    <property type="entry name" value="nrfE"/>
    <property type="match status" value="1"/>
</dbReference>
<evidence type="ECO:0000256" key="2">
    <source>
        <dbReference type="ARBA" id="ARBA00009186"/>
    </source>
</evidence>
<evidence type="ECO:0000256" key="11">
    <source>
        <dbReference type="SAM" id="Phobius"/>
    </source>
</evidence>
<feature type="transmembrane region" description="Helical" evidence="11">
    <location>
        <begin position="311"/>
        <end position="331"/>
    </location>
</feature>
<feature type="transmembrane region" description="Helical" evidence="11">
    <location>
        <begin position="126"/>
        <end position="144"/>
    </location>
</feature>
<feature type="transmembrane region" description="Helical" evidence="11">
    <location>
        <begin position="617"/>
        <end position="635"/>
    </location>
</feature>
<accession>A0A1H7PA22</accession>
<dbReference type="PRINTS" id="PR01410">
    <property type="entry name" value="CCBIOGENESIS"/>
</dbReference>
<dbReference type="Pfam" id="PF01578">
    <property type="entry name" value="Cytochrom_C_asm"/>
    <property type="match status" value="1"/>
</dbReference>
<comment type="similarity">
    <text evidence="2">Belongs to the CcmF/CycK/Ccl1/NrfE/CcsA family.</text>
</comment>
<keyword evidence="4" id="KW-0997">Cell inner membrane</keyword>
<evidence type="ECO:0000313" key="14">
    <source>
        <dbReference type="EMBL" id="SEL32466.1"/>
    </source>
</evidence>
<dbReference type="InterPro" id="IPR003568">
    <property type="entry name" value="Cyt_c_biogenesis_CcmF"/>
</dbReference>
<name>A0A1H7PA22_9GAMM</name>
<feature type="transmembrane region" description="Helical" evidence="11">
    <location>
        <begin position="6"/>
        <end position="26"/>
    </location>
</feature>
<evidence type="ECO:0000256" key="1">
    <source>
        <dbReference type="ARBA" id="ARBA00004429"/>
    </source>
</evidence>
<dbReference type="InterPro" id="IPR032523">
    <property type="entry name" value="CcmF_C"/>
</dbReference>
<keyword evidence="6" id="KW-0201">Cytochrome c-type biogenesis</keyword>
<dbReference type="PANTHER" id="PTHR43653">
    <property type="entry name" value="CYTOCHROME C ASSEMBLY PROTEIN-RELATED"/>
    <property type="match status" value="1"/>
</dbReference>
<dbReference type="GO" id="GO:0005886">
    <property type="term" value="C:plasma membrane"/>
    <property type="evidence" value="ECO:0007669"/>
    <property type="project" value="UniProtKB-SubCell"/>
</dbReference>
<evidence type="ECO:0000259" key="13">
    <source>
        <dbReference type="Pfam" id="PF16327"/>
    </source>
</evidence>
<feature type="region of interest" description="Disordered" evidence="10">
    <location>
        <begin position="644"/>
        <end position="677"/>
    </location>
</feature>
<evidence type="ECO:0000313" key="15">
    <source>
        <dbReference type="Proteomes" id="UP000199256"/>
    </source>
</evidence>
<keyword evidence="5 11" id="KW-0812">Transmembrane</keyword>
<keyword evidence="15" id="KW-1185">Reference proteome</keyword>
<evidence type="ECO:0000256" key="6">
    <source>
        <dbReference type="ARBA" id="ARBA00022748"/>
    </source>
</evidence>
<feature type="transmembrane region" description="Helical" evidence="11">
    <location>
        <begin position="449"/>
        <end position="470"/>
    </location>
</feature>
<sequence length="677" mass="74047">MIPEIGQLALILALLMATVQGIIPLIGAHRGTPAWMATAHTAVGGQFLFLVIAYIALTHAFITHDFSVAYVANHSNSELPLMYRISGVWGGHEGSLLLWALMLGGWSLAVSWLSKGLPTDMAARTVAVMGLVSVGILSFTLFTSNPFETLFPVPADGRDLNPLLQDPGLVIHPPMLYMGYVGLAVPFAIAIAALIGGRLDAAWARWTRPWATVAWAFLGTGIALGSWWAYYTLGWGGWWFWDPVENASFMPWLAATALIHSLAVTEKRGAFRTWTVLLAIMAFCLSLLGTFLVRSGVLVSVHAFATDPARGVYILALLLAVTGASFALYAWRAPNVRSHAEFQPISREGALLANNVILVVALAAVLLGTLYPLLLDALNMGKISVGPPYFNAVFAPLMLPLVFLVGLGPLLRWKSASAREVTLRLWHTLLAALAVGVVFPLALMGSTSLMITLGVGLAVWVMLASGRDLYSRLRQRGTPMTTLRKLPASYWGMTIGHLGFAVLVMGITLLMAFEQERDVRMGLGQSHELGGYTYELRDVYDVAGPNWDALEAHVHVTRDGEPVTDLYPQRRIYRVQTQPMAQAAYQSRFTRDILVALGEPMSGQTWSLRIYHNPFQMWLWIGATMIVLGGFVAAADRRYRVFSRRRASEPASPRTEDARVANDRETAPQPTQRSPSA</sequence>
<dbReference type="NCBIfam" id="NF007691">
    <property type="entry name" value="PRK10369.1"/>
    <property type="match status" value="1"/>
</dbReference>
<feature type="transmembrane region" description="Helical" evidence="11">
    <location>
        <begin position="277"/>
        <end position="305"/>
    </location>
</feature>
<dbReference type="OrthoDB" id="9761451at2"/>
<feature type="domain" description="Cytochrome c-type biogenesis protein CcmF C-terminal" evidence="13">
    <location>
        <begin position="315"/>
        <end position="637"/>
    </location>
</feature>
<feature type="transmembrane region" description="Helical" evidence="11">
    <location>
        <begin position="209"/>
        <end position="229"/>
    </location>
</feature>
<keyword evidence="8 11" id="KW-0472">Membrane</keyword>
<feature type="compositionally biased region" description="Basic and acidic residues" evidence="10">
    <location>
        <begin position="654"/>
        <end position="666"/>
    </location>
</feature>
<dbReference type="GO" id="GO:0015232">
    <property type="term" value="F:heme transmembrane transporter activity"/>
    <property type="evidence" value="ECO:0007669"/>
    <property type="project" value="InterPro"/>
</dbReference>
<organism evidence="14 15">
    <name type="scientific">Ectothiorhodospira marina</name>
    <dbReference type="NCBI Taxonomy" id="1396821"/>
    <lineage>
        <taxon>Bacteria</taxon>
        <taxon>Pseudomonadati</taxon>
        <taxon>Pseudomonadota</taxon>
        <taxon>Gammaproteobacteria</taxon>
        <taxon>Chromatiales</taxon>
        <taxon>Ectothiorhodospiraceae</taxon>
        <taxon>Ectothiorhodospira</taxon>
    </lineage>
</organism>
<dbReference type="InterPro" id="IPR002541">
    <property type="entry name" value="Cyt_c_assembly"/>
</dbReference>
<dbReference type="GO" id="GO:0020037">
    <property type="term" value="F:heme binding"/>
    <property type="evidence" value="ECO:0007669"/>
    <property type="project" value="InterPro"/>
</dbReference>
<feature type="transmembrane region" description="Helical" evidence="11">
    <location>
        <begin position="389"/>
        <end position="411"/>
    </location>
</feature>
<evidence type="ECO:0000256" key="9">
    <source>
        <dbReference type="ARBA" id="ARBA00037230"/>
    </source>
</evidence>
<gene>
    <name evidence="14" type="ORF">SAMN05444515_11393</name>
</gene>
<keyword evidence="3" id="KW-1003">Cell membrane</keyword>
<feature type="transmembrane region" description="Helical" evidence="11">
    <location>
        <begin position="423"/>
        <end position="443"/>
    </location>
</feature>
<evidence type="ECO:0000256" key="4">
    <source>
        <dbReference type="ARBA" id="ARBA00022519"/>
    </source>
</evidence>
<feature type="transmembrane region" description="Helical" evidence="11">
    <location>
        <begin position="177"/>
        <end position="197"/>
    </location>
</feature>
<evidence type="ECO:0000256" key="5">
    <source>
        <dbReference type="ARBA" id="ARBA00022692"/>
    </source>
</evidence>
<keyword evidence="7 11" id="KW-1133">Transmembrane helix</keyword>
<protein>
    <submittedName>
        <fullName evidence="14">Cytochrome c-type biogenesis protein CcmF</fullName>
    </submittedName>
</protein>
<feature type="domain" description="Cytochrome c assembly protein" evidence="12">
    <location>
        <begin position="89"/>
        <end position="295"/>
    </location>
</feature>
<reference evidence="15" key="1">
    <citation type="submission" date="2016-10" db="EMBL/GenBank/DDBJ databases">
        <authorList>
            <person name="Varghese N."/>
            <person name="Submissions S."/>
        </authorList>
    </citation>
    <scope>NUCLEOTIDE SEQUENCE [LARGE SCALE GENOMIC DNA]</scope>
    <source>
        <strain evidence="15">DSM 241</strain>
    </source>
</reference>